<dbReference type="PROSITE" id="PS50011">
    <property type="entry name" value="PROTEIN_KINASE_DOM"/>
    <property type="match status" value="1"/>
</dbReference>
<evidence type="ECO:0000256" key="3">
    <source>
        <dbReference type="ARBA" id="ARBA00022679"/>
    </source>
</evidence>
<dbReference type="RefSeq" id="WP_345469566.1">
    <property type="nucleotide sequence ID" value="NZ_BAABHF010000037.1"/>
</dbReference>
<keyword evidence="11" id="KW-1185">Reference proteome</keyword>
<evidence type="ECO:0000256" key="8">
    <source>
        <dbReference type="SAM" id="MobiDB-lite"/>
    </source>
</evidence>
<feature type="binding site" evidence="7">
    <location>
        <position position="38"/>
    </location>
    <ligand>
        <name>ATP</name>
        <dbReference type="ChEBI" id="CHEBI:30616"/>
    </ligand>
</feature>
<sequence length="503" mass="52764">MTRVLAGRYRLSEQLGRGGMGAVWRAGDELLGRTVAVKELSLPQGITAERRAVLCERAIREARVSSRLRHASIIRVHDVIAEDDRPWIVMELLAGRTLDEVGPLPPQRVAEIGLAVLDALGVAHAEGVLHRDVKPGNVFLCDDGRVVLTDFGIATLAGEVSLTASGGLVGSPGYMAPERLRDDTAGPPSDLWSLGATLYTVAEGRPPFDRRTVAGALSAVLTEDPLPPHGAGPLGPLLTAMLAKDPAHRPPPDAIRGFLLRVAGGEAPALWPGADTAGRAMAVVPTAPVRPGRWYRRRGPAPAILASALACAIAVPAGIALAGKDDASDSPPVRPPAEPQRGRFATMPRPCALLTSAEASRLGAGRTPTAETQGCRWGAGLTEGSIELWLQHFTPRDALTAPGLAEAYYADKRRQSQISAHAADKISSTRSGVTDVPGVADAAFAFDETDGIDSGRSSTVWLRSSNVVVKVVYADLTGAIGATRLRQDAVAAARTVGARLARL</sequence>
<keyword evidence="3" id="KW-0808">Transferase</keyword>
<keyword evidence="6 7" id="KW-0067">ATP-binding</keyword>
<feature type="region of interest" description="Disordered" evidence="8">
    <location>
        <begin position="324"/>
        <end position="344"/>
    </location>
</feature>
<keyword evidence="2" id="KW-0723">Serine/threonine-protein kinase</keyword>
<dbReference type="PANTHER" id="PTHR43289:SF6">
    <property type="entry name" value="SERINE_THREONINE-PROTEIN KINASE NEKL-3"/>
    <property type="match status" value="1"/>
</dbReference>
<dbReference type="PROSITE" id="PS00107">
    <property type="entry name" value="PROTEIN_KINASE_ATP"/>
    <property type="match status" value="1"/>
</dbReference>
<evidence type="ECO:0000256" key="7">
    <source>
        <dbReference type="PROSITE-ProRule" id="PRU10141"/>
    </source>
</evidence>
<keyword evidence="5" id="KW-0418">Kinase</keyword>
<feature type="domain" description="Protein kinase" evidence="9">
    <location>
        <begin position="9"/>
        <end position="259"/>
    </location>
</feature>
<proteinExistence type="predicted"/>
<dbReference type="EMBL" id="BAABHF010000037">
    <property type="protein sequence ID" value="GAA4505125.1"/>
    <property type="molecule type" value="Genomic_DNA"/>
</dbReference>
<reference evidence="11" key="1">
    <citation type="journal article" date="2019" name="Int. J. Syst. Evol. Microbiol.">
        <title>The Global Catalogue of Microorganisms (GCM) 10K type strain sequencing project: providing services to taxonomists for standard genome sequencing and annotation.</title>
        <authorList>
            <consortium name="The Broad Institute Genomics Platform"/>
            <consortium name="The Broad Institute Genome Sequencing Center for Infectious Disease"/>
            <person name="Wu L."/>
            <person name="Ma J."/>
        </authorList>
    </citation>
    <scope>NUCLEOTIDE SEQUENCE [LARGE SCALE GENOMIC DNA]</scope>
    <source>
        <strain evidence="11">JCM 17933</strain>
    </source>
</reference>
<dbReference type="Proteomes" id="UP001500503">
    <property type="component" value="Unassembled WGS sequence"/>
</dbReference>
<dbReference type="InterPro" id="IPR017441">
    <property type="entry name" value="Protein_kinase_ATP_BS"/>
</dbReference>
<dbReference type="Pfam" id="PF00069">
    <property type="entry name" value="Pkinase"/>
    <property type="match status" value="1"/>
</dbReference>
<evidence type="ECO:0000256" key="6">
    <source>
        <dbReference type="ARBA" id="ARBA00022840"/>
    </source>
</evidence>
<evidence type="ECO:0000256" key="4">
    <source>
        <dbReference type="ARBA" id="ARBA00022741"/>
    </source>
</evidence>
<dbReference type="EC" id="2.7.11.1" evidence="1"/>
<dbReference type="CDD" id="cd14014">
    <property type="entry name" value="STKc_PknB_like"/>
    <property type="match status" value="1"/>
</dbReference>
<evidence type="ECO:0000313" key="11">
    <source>
        <dbReference type="Proteomes" id="UP001500503"/>
    </source>
</evidence>
<dbReference type="InterPro" id="IPR008271">
    <property type="entry name" value="Ser/Thr_kinase_AS"/>
</dbReference>
<dbReference type="SUPFAM" id="SSF56112">
    <property type="entry name" value="Protein kinase-like (PK-like)"/>
    <property type="match status" value="1"/>
</dbReference>
<evidence type="ECO:0000259" key="9">
    <source>
        <dbReference type="PROSITE" id="PS50011"/>
    </source>
</evidence>
<dbReference type="Gene3D" id="3.30.200.20">
    <property type="entry name" value="Phosphorylase Kinase, domain 1"/>
    <property type="match status" value="1"/>
</dbReference>
<dbReference type="InterPro" id="IPR000719">
    <property type="entry name" value="Prot_kinase_dom"/>
</dbReference>
<organism evidence="10 11">
    <name type="scientific">Actinoallomurus oryzae</name>
    <dbReference type="NCBI Taxonomy" id="502180"/>
    <lineage>
        <taxon>Bacteria</taxon>
        <taxon>Bacillati</taxon>
        <taxon>Actinomycetota</taxon>
        <taxon>Actinomycetes</taxon>
        <taxon>Streptosporangiales</taxon>
        <taxon>Thermomonosporaceae</taxon>
        <taxon>Actinoallomurus</taxon>
    </lineage>
</organism>
<evidence type="ECO:0000256" key="1">
    <source>
        <dbReference type="ARBA" id="ARBA00012513"/>
    </source>
</evidence>
<evidence type="ECO:0000256" key="5">
    <source>
        <dbReference type="ARBA" id="ARBA00022777"/>
    </source>
</evidence>
<evidence type="ECO:0000313" key="10">
    <source>
        <dbReference type="EMBL" id="GAA4505125.1"/>
    </source>
</evidence>
<dbReference type="PANTHER" id="PTHR43289">
    <property type="entry name" value="MITOGEN-ACTIVATED PROTEIN KINASE KINASE KINASE 20-RELATED"/>
    <property type="match status" value="1"/>
</dbReference>
<keyword evidence="4 7" id="KW-0547">Nucleotide-binding</keyword>
<evidence type="ECO:0000256" key="2">
    <source>
        <dbReference type="ARBA" id="ARBA00022527"/>
    </source>
</evidence>
<dbReference type="PROSITE" id="PS00108">
    <property type="entry name" value="PROTEIN_KINASE_ST"/>
    <property type="match status" value="1"/>
</dbReference>
<dbReference type="SMART" id="SM00220">
    <property type="entry name" value="S_TKc"/>
    <property type="match status" value="1"/>
</dbReference>
<protein>
    <recommendedName>
        <fullName evidence="1">non-specific serine/threonine protein kinase</fullName>
        <ecNumber evidence="1">2.7.11.1</ecNumber>
    </recommendedName>
</protein>
<dbReference type="Gene3D" id="1.10.510.10">
    <property type="entry name" value="Transferase(Phosphotransferase) domain 1"/>
    <property type="match status" value="1"/>
</dbReference>
<name>A0ABP8QMK4_9ACTN</name>
<comment type="caution">
    <text evidence="10">The sequence shown here is derived from an EMBL/GenBank/DDBJ whole genome shotgun (WGS) entry which is preliminary data.</text>
</comment>
<gene>
    <name evidence="10" type="ORF">GCM10023191_060390</name>
</gene>
<accession>A0ABP8QMK4</accession>
<dbReference type="InterPro" id="IPR011009">
    <property type="entry name" value="Kinase-like_dom_sf"/>
</dbReference>